<dbReference type="InterPro" id="IPR036291">
    <property type="entry name" value="NAD(P)-bd_dom_sf"/>
</dbReference>
<evidence type="ECO:0000313" key="5">
    <source>
        <dbReference type="Proteomes" id="UP000235114"/>
    </source>
</evidence>
<protein>
    <submittedName>
        <fullName evidence="2">GDP-mannose 4,6 dehydratase</fullName>
    </submittedName>
</protein>
<dbReference type="Pfam" id="PF16363">
    <property type="entry name" value="GDP_Man_Dehyd"/>
    <property type="match status" value="1"/>
</dbReference>
<dbReference type="RefSeq" id="WP_101578581.1">
    <property type="nucleotide sequence ID" value="NZ_PGVA01000044.1"/>
</dbReference>
<reference evidence="3 5" key="2">
    <citation type="submission" date="2017-12" db="EMBL/GenBank/DDBJ databases">
        <title>Comparative Functional Genomics of Dry Heat Resistant strains isolated from the Viking Spacecraft.</title>
        <authorList>
            <person name="Seuylemezian A."/>
            <person name="Cooper K."/>
            <person name="Vaishampayan P."/>
        </authorList>
    </citation>
    <scope>NUCLEOTIDE SEQUENCE [LARGE SCALE GENOMIC DNA]</scope>
    <source>
        <strain evidence="3 5">ATCC 29669</strain>
    </source>
</reference>
<dbReference type="InterPro" id="IPR016040">
    <property type="entry name" value="NAD(P)-bd_dom"/>
</dbReference>
<evidence type="ECO:0000313" key="4">
    <source>
        <dbReference type="Proteomes" id="UP000234951"/>
    </source>
</evidence>
<keyword evidence="5" id="KW-1185">Reference proteome</keyword>
<reference evidence="2 4" key="1">
    <citation type="submission" date="2017-11" db="EMBL/GenBank/DDBJ databases">
        <title>Comparitive Functional Genomics of Dry Heat Resistant strains isolated from the Viking Spacecraft.</title>
        <authorList>
            <person name="Seuylemezian A."/>
            <person name="Cooper K."/>
            <person name="Vaishampayan P."/>
        </authorList>
    </citation>
    <scope>NUCLEOTIDE SEQUENCE [LARGE SCALE GENOMIC DNA]</scope>
    <source>
        <strain evidence="2 4">M4.6</strain>
    </source>
</reference>
<dbReference type="SUPFAM" id="SSF51735">
    <property type="entry name" value="NAD(P)-binding Rossmann-fold domains"/>
    <property type="match status" value="1"/>
</dbReference>
<evidence type="ECO:0000259" key="1">
    <source>
        <dbReference type="Pfam" id="PF16363"/>
    </source>
</evidence>
<dbReference type="EMBL" id="PGVA01000044">
    <property type="protein sequence ID" value="PLR80754.1"/>
    <property type="molecule type" value="Genomic_DNA"/>
</dbReference>
<sequence>MKVLITGIKGFVGKHLEEYLKDKADVFGTSRADYPEKNIFKISFLSEWEIIRLMEKIKPTHVFHLAGFSSVKDSWENKQAVIEGNVTGTIHLLEAVRKVDGKIRIITVGSSEEYGIVPDGIEKVHEGIPLSPVNPYGVSKSMVSMLAKMYFKFYGLNVIHARSFNHIGSGQRLGFVTTDFAHQIAVINKRNTKDNTMNVGNLDTIRDFAAVEDIADAYYHLGRYGKAGEIYNVCTGEGASIRDILNILLSFSKVNIEVMVDPEKVRTSEIQKLVGDPNKIIKDTNWRPKRQLEQTLKNIYEQWLYNL</sequence>
<dbReference type="PANTHER" id="PTHR43000">
    <property type="entry name" value="DTDP-D-GLUCOSE 4,6-DEHYDRATASE-RELATED"/>
    <property type="match status" value="1"/>
</dbReference>
<gene>
    <name evidence="2" type="ORF">CU635_17025</name>
    <name evidence="3" type="ORF">CVD25_08345</name>
</gene>
<dbReference type="Proteomes" id="UP000235114">
    <property type="component" value="Unassembled WGS sequence"/>
</dbReference>
<dbReference type="AlphaFoldDB" id="A0A2N5GID5"/>
<dbReference type="Gene3D" id="3.90.25.10">
    <property type="entry name" value="UDP-galactose 4-epimerase, domain 1"/>
    <property type="match status" value="1"/>
</dbReference>
<evidence type="ECO:0000313" key="3">
    <source>
        <dbReference type="EMBL" id="PLR98368.1"/>
    </source>
</evidence>
<dbReference type="Gene3D" id="3.40.50.720">
    <property type="entry name" value="NAD(P)-binding Rossmann-like Domain"/>
    <property type="match status" value="1"/>
</dbReference>
<evidence type="ECO:0000313" key="2">
    <source>
        <dbReference type="EMBL" id="PLR80754.1"/>
    </source>
</evidence>
<organism evidence="2 4">
    <name type="scientific">Bacillus canaveralius</name>
    <dbReference type="NCBI Taxonomy" id="1403243"/>
    <lineage>
        <taxon>Bacteria</taxon>
        <taxon>Bacillati</taxon>
        <taxon>Bacillota</taxon>
        <taxon>Bacilli</taxon>
        <taxon>Bacillales</taxon>
        <taxon>Bacillaceae</taxon>
        <taxon>Bacillus</taxon>
    </lineage>
</organism>
<dbReference type="Proteomes" id="UP000234951">
    <property type="component" value="Unassembled WGS sequence"/>
</dbReference>
<comment type="caution">
    <text evidence="2">The sequence shown here is derived from an EMBL/GenBank/DDBJ whole genome shotgun (WGS) entry which is preliminary data.</text>
</comment>
<dbReference type="OrthoDB" id="9779041at2"/>
<dbReference type="EMBL" id="PGVD01000022">
    <property type="protein sequence ID" value="PLR98368.1"/>
    <property type="molecule type" value="Genomic_DNA"/>
</dbReference>
<feature type="domain" description="NAD(P)-binding" evidence="1">
    <location>
        <begin position="4"/>
        <end position="298"/>
    </location>
</feature>
<proteinExistence type="predicted"/>
<accession>A0A2N5GID5</accession>
<name>A0A2N5GID5_9BACI</name>